<keyword evidence="1" id="KW-0472">Membrane</keyword>
<sequence length="246" mass="27611">MKNQELKQSTVLLSGTISDLKCSRRTRDFVLTQVQHRQIGATAVAASLMGSGAIGIGLISMAGNSEEEADWVQFNLDGKQVEGWLWMMPMLNRDVVEVAAEQIGENRYVAYAVRRKEDGLLAIYPHATAGRSAHFWKAGKASLYWVIATYLVLMIIGVIKIGVKMFMSDNFITFLLISAPFLVVFAGIVSLRVAWKLMGFVRLAELIFSTFGWSNIKNIDLRKISRKNRLGDTSAKFGNLYFRYKE</sequence>
<evidence type="ECO:0000313" key="3">
    <source>
        <dbReference type="Proteomes" id="UP001489897"/>
    </source>
</evidence>
<organism evidence="2 3">
    <name type="scientific">Paraburkholderia ferrariae</name>
    <dbReference type="NCBI Taxonomy" id="386056"/>
    <lineage>
        <taxon>Bacteria</taxon>
        <taxon>Pseudomonadati</taxon>
        <taxon>Pseudomonadota</taxon>
        <taxon>Betaproteobacteria</taxon>
        <taxon>Burkholderiales</taxon>
        <taxon>Burkholderiaceae</taxon>
        <taxon>Paraburkholderia</taxon>
    </lineage>
</organism>
<reference evidence="2 3" key="1">
    <citation type="submission" date="2024-01" db="EMBL/GenBank/DDBJ databases">
        <title>The diversity of rhizobia nodulating Mimosa spp. in eleven states of Brazil covering several biomes is determined by host plant, location, and edaphic factors.</title>
        <authorList>
            <person name="Rouws L."/>
            <person name="Barauna A."/>
            <person name="Beukes C."/>
            <person name="De Faria S.M."/>
            <person name="Gross E."/>
            <person name="Dos Reis Junior F.B."/>
            <person name="Simon M."/>
            <person name="Maluk M."/>
            <person name="Odee D.W."/>
            <person name="Kenicer G."/>
            <person name="Young J.P.W."/>
            <person name="Reis V.M."/>
            <person name="Zilli J."/>
            <person name="James E.K."/>
        </authorList>
    </citation>
    <scope>NUCLEOTIDE SEQUENCE [LARGE SCALE GENOMIC DNA]</scope>
    <source>
        <strain evidence="2 3">JPY167</strain>
    </source>
</reference>
<comment type="caution">
    <text evidence="2">The sequence shown here is derived from an EMBL/GenBank/DDBJ whole genome shotgun (WGS) entry which is preliminary data.</text>
</comment>
<dbReference type="Proteomes" id="UP001489897">
    <property type="component" value="Unassembled WGS sequence"/>
</dbReference>
<dbReference type="RefSeq" id="WP_342947836.1">
    <property type="nucleotide sequence ID" value="NZ_JAYMRV010000005.1"/>
</dbReference>
<feature type="transmembrane region" description="Helical" evidence="1">
    <location>
        <begin position="171"/>
        <end position="191"/>
    </location>
</feature>
<accession>A0ABU9RSH5</accession>
<protein>
    <submittedName>
        <fullName evidence="2">Type VI secretion system effector</fullName>
    </submittedName>
</protein>
<evidence type="ECO:0000313" key="2">
    <source>
        <dbReference type="EMBL" id="MEM5423029.1"/>
    </source>
</evidence>
<feature type="transmembrane region" description="Helical" evidence="1">
    <location>
        <begin position="142"/>
        <end position="159"/>
    </location>
</feature>
<keyword evidence="3" id="KW-1185">Reference proteome</keyword>
<proteinExistence type="predicted"/>
<dbReference type="InterPro" id="IPR048130">
    <property type="entry name" value="T6SS_ExIF-like"/>
</dbReference>
<gene>
    <name evidence="2" type="ORF">VSR73_18390</name>
</gene>
<name>A0ABU9RSH5_9BURK</name>
<keyword evidence="1" id="KW-0812">Transmembrane</keyword>
<evidence type="ECO:0000256" key="1">
    <source>
        <dbReference type="SAM" id="Phobius"/>
    </source>
</evidence>
<dbReference type="NCBIfam" id="NF041560">
    <property type="entry name" value="T6SS_Burk_ExIF"/>
    <property type="match status" value="1"/>
</dbReference>
<keyword evidence="1" id="KW-1133">Transmembrane helix</keyword>
<dbReference type="EMBL" id="JAYMRV010000005">
    <property type="protein sequence ID" value="MEM5423029.1"/>
    <property type="molecule type" value="Genomic_DNA"/>
</dbReference>